<dbReference type="SUPFAM" id="SSF81324">
    <property type="entry name" value="Voltage-gated potassium channels"/>
    <property type="match status" value="2"/>
</dbReference>
<keyword evidence="12" id="KW-1185">Reference proteome</keyword>
<feature type="transmembrane region" description="Helical" evidence="9">
    <location>
        <begin position="258"/>
        <end position="279"/>
    </location>
</feature>
<dbReference type="PRINTS" id="PR01333">
    <property type="entry name" value="2POREKCHANEL"/>
</dbReference>
<evidence type="ECO:0000256" key="5">
    <source>
        <dbReference type="ARBA" id="ARBA00023065"/>
    </source>
</evidence>
<dbReference type="Proteomes" id="UP001158576">
    <property type="component" value="Chromosome PAR"/>
</dbReference>
<dbReference type="InterPro" id="IPR013099">
    <property type="entry name" value="K_chnl_dom"/>
</dbReference>
<evidence type="ECO:0000256" key="3">
    <source>
        <dbReference type="ARBA" id="ARBA00022692"/>
    </source>
</evidence>
<evidence type="ECO:0000256" key="2">
    <source>
        <dbReference type="ARBA" id="ARBA00022448"/>
    </source>
</evidence>
<protein>
    <submittedName>
        <fullName evidence="11">Oidioi.mRNA.OKI2018_I69.PAR.g10706.t1.cds</fullName>
    </submittedName>
</protein>
<comment type="similarity">
    <text evidence="8">Belongs to the two pore domain potassium channel (TC 1.A.1.8) family.</text>
</comment>
<gene>
    <name evidence="11" type="ORF">OKIOD_LOCUS2264</name>
</gene>
<evidence type="ECO:0000256" key="9">
    <source>
        <dbReference type="SAM" id="Phobius"/>
    </source>
</evidence>
<evidence type="ECO:0000259" key="10">
    <source>
        <dbReference type="Pfam" id="PF07885"/>
    </source>
</evidence>
<feature type="transmembrane region" description="Helical" evidence="9">
    <location>
        <begin position="199"/>
        <end position="219"/>
    </location>
</feature>
<accession>A0ABN7RV70</accession>
<evidence type="ECO:0000256" key="1">
    <source>
        <dbReference type="ARBA" id="ARBA00004141"/>
    </source>
</evidence>
<feature type="domain" description="Potassium channel" evidence="10">
    <location>
        <begin position="265"/>
        <end position="306"/>
    </location>
</feature>
<evidence type="ECO:0000313" key="11">
    <source>
        <dbReference type="EMBL" id="CAG5084668.1"/>
    </source>
</evidence>
<dbReference type="Gene3D" id="1.10.287.70">
    <property type="match status" value="1"/>
</dbReference>
<dbReference type="EMBL" id="OU015568">
    <property type="protein sequence ID" value="CAG5084668.1"/>
    <property type="molecule type" value="Genomic_DNA"/>
</dbReference>
<feature type="transmembrane region" description="Helical" evidence="9">
    <location>
        <begin position="372"/>
        <end position="395"/>
    </location>
</feature>
<evidence type="ECO:0000256" key="7">
    <source>
        <dbReference type="ARBA" id="ARBA00023303"/>
    </source>
</evidence>
<dbReference type="InterPro" id="IPR003280">
    <property type="entry name" value="2pore_dom_K_chnl"/>
</dbReference>
<dbReference type="Pfam" id="PF07885">
    <property type="entry name" value="Ion_trans_2"/>
    <property type="match status" value="2"/>
</dbReference>
<proteinExistence type="inferred from homology"/>
<keyword evidence="3 8" id="KW-0812">Transmembrane</keyword>
<dbReference type="PANTHER" id="PTHR11003">
    <property type="entry name" value="POTASSIUM CHANNEL, SUBFAMILY K"/>
    <property type="match status" value="1"/>
</dbReference>
<keyword evidence="7 8" id="KW-0407">Ion channel</keyword>
<name>A0ABN7RV70_OIKDI</name>
<reference evidence="11 12" key="1">
    <citation type="submission" date="2021-04" db="EMBL/GenBank/DDBJ databases">
        <authorList>
            <person name="Bliznina A."/>
        </authorList>
    </citation>
    <scope>NUCLEOTIDE SEQUENCE [LARGE SCALE GENOMIC DNA]</scope>
</reference>
<keyword evidence="6 9" id="KW-0472">Membrane</keyword>
<evidence type="ECO:0000313" key="12">
    <source>
        <dbReference type="Proteomes" id="UP001158576"/>
    </source>
</evidence>
<evidence type="ECO:0000256" key="4">
    <source>
        <dbReference type="ARBA" id="ARBA00022989"/>
    </source>
</evidence>
<keyword evidence="4 9" id="KW-1133">Transmembrane helix</keyword>
<evidence type="ECO:0000256" key="6">
    <source>
        <dbReference type="ARBA" id="ARBA00023136"/>
    </source>
</evidence>
<keyword evidence="2 8" id="KW-0813">Transport</keyword>
<keyword evidence="5 8" id="KW-0406">Ion transport</keyword>
<feature type="domain" description="Potassium channel" evidence="10">
    <location>
        <begin position="160"/>
        <end position="222"/>
    </location>
</feature>
<evidence type="ECO:0000256" key="8">
    <source>
        <dbReference type="RuleBase" id="RU003857"/>
    </source>
</evidence>
<dbReference type="PANTHER" id="PTHR11003:SF345">
    <property type="entry name" value="TWIK FAMILY OF POTASSIUM CHANNELS PROTEIN 18"/>
    <property type="match status" value="1"/>
</dbReference>
<organism evidence="11 12">
    <name type="scientific">Oikopleura dioica</name>
    <name type="common">Tunicate</name>
    <dbReference type="NCBI Taxonomy" id="34765"/>
    <lineage>
        <taxon>Eukaryota</taxon>
        <taxon>Metazoa</taxon>
        <taxon>Chordata</taxon>
        <taxon>Tunicata</taxon>
        <taxon>Appendicularia</taxon>
        <taxon>Copelata</taxon>
        <taxon>Oikopleuridae</taxon>
        <taxon>Oikopleura</taxon>
    </lineage>
</organism>
<comment type="subcellular location">
    <subcellularLocation>
        <location evidence="1">Membrane</location>
        <topology evidence="1">Multi-pass membrane protein</topology>
    </subcellularLocation>
</comment>
<sequence length="460" mass="53840">MKTFYLFLIYIAYLLGLTRIFQLTEREAEEKLCRESREKVVKYKRELAISSFYEFGYNKRLCNVLEKRLQSGKKFSLAFLKEGFTALVKQNCTEDAINQLNMEARKRKLNRQWGKEWSKALRPTNLSLFRDEEFNLSGTYIKNLLTDVVMLSFESYPNMIYNCFEGEKWSFDQTFVYVGSVATTIGFGNVTPKTQRGKILTMFVAGISIPLFGILCSKINKQVDKGIIKLQKWIKKRSSNYAKKDFIERVFHKRTIMLLYFTSGICLFVVLPSFLFRYMEGWTYLDSAYFSIITITKIGFGDYIPRMVPPDFAADYIFNQQWCLRAFHFELNFLLALTNPSPQSGPTNQETGMPIACNMTTWPPHVEKIFTLYRVLIFFWMIFGISFSMTIVTLVNRRVEKYLQKHFPGAFIAEQKETSLLRVFQQHSAPKIWDSNTGTRQPLKEKTQEVKYVKNNLKLS</sequence>